<dbReference type="InterPro" id="IPR027417">
    <property type="entry name" value="P-loop_NTPase"/>
</dbReference>
<protein>
    <submittedName>
        <fullName evidence="5">SNF2-related protein</fullName>
    </submittedName>
</protein>
<dbReference type="SUPFAM" id="SSF52540">
    <property type="entry name" value="P-loop containing nucleoside triphosphate hydrolases"/>
    <property type="match status" value="1"/>
</dbReference>
<evidence type="ECO:0000256" key="2">
    <source>
        <dbReference type="SAM" id="Coils"/>
    </source>
</evidence>
<evidence type="ECO:0000256" key="1">
    <source>
        <dbReference type="ARBA" id="ARBA00022801"/>
    </source>
</evidence>
<proteinExistence type="predicted"/>
<dbReference type="InterPro" id="IPR049730">
    <property type="entry name" value="SNF2/RAD54-like_C"/>
</dbReference>
<dbReference type="PROSITE" id="PS51194">
    <property type="entry name" value="HELICASE_CTER"/>
    <property type="match status" value="1"/>
</dbReference>
<feature type="domain" description="Helicase ATP-binding" evidence="3">
    <location>
        <begin position="1"/>
        <end position="88"/>
    </location>
</feature>
<evidence type="ECO:0000313" key="5">
    <source>
        <dbReference type="EMBL" id="MDU9693725.1"/>
    </source>
</evidence>
<dbReference type="GO" id="GO:0016787">
    <property type="term" value="F:hydrolase activity"/>
    <property type="evidence" value="ECO:0007669"/>
    <property type="project" value="UniProtKB-KW"/>
</dbReference>
<evidence type="ECO:0000259" key="4">
    <source>
        <dbReference type="PROSITE" id="PS51194"/>
    </source>
</evidence>
<dbReference type="SMART" id="SM00490">
    <property type="entry name" value="HELICc"/>
    <property type="match status" value="1"/>
</dbReference>
<keyword evidence="2" id="KW-0175">Coiled coil</keyword>
<dbReference type="InterPro" id="IPR000330">
    <property type="entry name" value="SNF2_N"/>
</dbReference>
<evidence type="ECO:0000259" key="3">
    <source>
        <dbReference type="PROSITE" id="PS51192"/>
    </source>
</evidence>
<name>A0AAX6NDY8_PRIAR</name>
<accession>A0AAX6NDY8</accession>
<dbReference type="EMBL" id="JAPTGD010000002">
    <property type="protein sequence ID" value="MDU9693725.1"/>
    <property type="molecule type" value="Genomic_DNA"/>
</dbReference>
<reference evidence="5" key="1">
    <citation type="journal article" date="2022" name="J Environ Chem Eng">
        <title>Biodegradation of petroleum oil using a constructed nonpathogenic and heavy metal-tolerant bacterial consortium isolated from marine sponges.</title>
        <authorList>
            <person name="Dechsakulwatana C."/>
            <person name="Rungsihiranrut A."/>
            <person name="Muangchinda C."/>
            <person name="Ningthoujam R."/>
            <person name="Klankeo P."/>
            <person name="Pinyakong O."/>
        </authorList>
    </citation>
    <scope>NUCLEOTIDE SEQUENCE</scope>
    <source>
        <strain evidence="5">TL01-2</strain>
    </source>
</reference>
<dbReference type="PANTHER" id="PTHR10799">
    <property type="entry name" value="SNF2/RAD54 HELICASE FAMILY"/>
    <property type="match status" value="1"/>
</dbReference>
<dbReference type="Pfam" id="PF00176">
    <property type="entry name" value="SNF2-rel_dom"/>
    <property type="match status" value="1"/>
</dbReference>
<comment type="caution">
    <text evidence="5">The sequence shown here is derived from an EMBL/GenBank/DDBJ whole genome shotgun (WGS) entry which is preliminary data.</text>
</comment>
<dbReference type="CDD" id="cd18793">
    <property type="entry name" value="SF2_C_SNF"/>
    <property type="match status" value="1"/>
</dbReference>
<feature type="domain" description="Helicase C-terminal" evidence="4">
    <location>
        <begin position="252"/>
        <end position="458"/>
    </location>
</feature>
<dbReference type="PROSITE" id="PS51192">
    <property type="entry name" value="HELICASE_ATP_BIND_1"/>
    <property type="match status" value="1"/>
</dbReference>
<gene>
    <name evidence="5" type="ORF">O0Q50_21345</name>
</gene>
<dbReference type="Pfam" id="PF00271">
    <property type="entry name" value="Helicase_C"/>
    <property type="match status" value="1"/>
</dbReference>
<sequence length="464" mass="54482">MIVVGKNKETGKEKKKKVFGNYLDLNEIKDIGYDMVIIDEAHKMKNPKTEIATAIRQIKAKYKLLMTGTPIQKELKNIFQLFDYIDPSILADPSLSFEERKEFFETQFLMIRINPFIRLPQNLENINDELLQVFGEKNEVALRKKFNPFLLRRLTNDVSDEMPDEIIQEIVVEFNEEQLSILEKIQTTIEDYKEDIEKEKDAEKRKSLEDMMKGLLQTKMVVCDSPSLLLESKSSLIKRLVGKKKKFKMVQKLERLLEIAEEIVFENNEKVVIFSKYARTADLIQQELLKLIQKRCKDEKIDFYQSLVYKGQTKQGCKYRDVLQKEKKDTSLAVCSECPFFNQCETRTKYAWLFQNDPQTRVIVATDAANFGVNLQEGKHLVNYDFPDEFSTYLQRNGRIRRLGSKHDKVFIYNMFTKDGKDEQVYKAIKKQIKLNDKIIENKELDNEAIRQANKEISKVINQL</sequence>
<dbReference type="GO" id="GO:0005524">
    <property type="term" value="F:ATP binding"/>
    <property type="evidence" value="ECO:0007669"/>
    <property type="project" value="InterPro"/>
</dbReference>
<dbReference type="InterPro" id="IPR001650">
    <property type="entry name" value="Helicase_C-like"/>
</dbReference>
<keyword evidence="1" id="KW-0378">Hydrolase</keyword>
<dbReference type="Gene3D" id="3.40.50.10810">
    <property type="entry name" value="Tandem AAA-ATPase domain"/>
    <property type="match status" value="1"/>
</dbReference>
<dbReference type="Gene3D" id="3.40.50.300">
    <property type="entry name" value="P-loop containing nucleotide triphosphate hydrolases"/>
    <property type="match status" value="1"/>
</dbReference>
<dbReference type="Proteomes" id="UP001269400">
    <property type="component" value="Unassembled WGS sequence"/>
</dbReference>
<dbReference type="InterPro" id="IPR014001">
    <property type="entry name" value="Helicase_ATP-bd"/>
</dbReference>
<evidence type="ECO:0000313" key="6">
    <source>
        <dbReference type="Proteomes" id="UP001269400"/>
    </source>
</evidence>
<reference evidence="5" key="2">
    <citation type="submission" date="2022-12" db="EMBL/GenBank/DDBJ databases">
        <authorList>
            <person name="Dechsakulwatana C."/>
            <person name="Rungsihiranrut A."/>
            <person name="Muangchinda C."/>
            <person name="Ningthoujam R."/>
            <person name="Klankeo P."/>
            <person name="Pinyakong O."/>
        </authorList>
    </citation>
    <scope>NUCLEOTIDE SEQUENCE</scope>
    <source>
        <strain evidence="5">TL01-2</strain>
    </source>
</reference>
<dbReference type="InterPro" id="IPR038718">
    <property type="entry name" value="SNF2-like_sf"/>
</dbReference>
<feature type="coiled-coil region" evidence="2">
    <location>
        <begin position="175"/>
        <end position="209"/>
    </location>
</feature>
<dbReference type="AlphaFoldDB" id="A0AAX6NDY8"/>
<organism evidence="5 6">
    <name type="scientific">Priestia aryabhattai</name>
    <name type="common">Bacillus aryabhattai</name>
    <dbReference type="NCBI Taxonomy" id="412384"/>
    <lineage>
        <taxon>Bacteria</taxon>
        <taxon>Bacillati</taxon>
        <taxon>Bacillota</taxon>
        <taxon>Bacilli</taxon>
        <taxon>Bacillales</taxon>
        <taxon>Bacillaceae</taxon>
        <taxon>Priestia</taxon>
    </lineage>
</organism>